<keyword evidence="5" id="KW-1185">Reference proteome</keyword>
<dbReference type="AlphaFoldDB" id="A0A8C2XJ56"/>
<reference evidence="4" key="2">
    <citation type="submission" date="2025-09" db="UniProtKB">
        <authorList>
            <consortium name="Ensembl"/>
        </authorList>
    </citation>
    <scope>IDENTIFICATION</scope>
</reference>
<organism evidence="4 5">
    <name type="scientific">Cyclopterus lumpus</name>
    <name type="common">Lumpsucker</name>
    <dbReference type="NCBI Taxonomy" id="8103"/>
    <lineage>
        <taxon>Eukaryota</taxon>
        <taxon>Metazoa</taxon>
        <taxon>Chordata</taxon>
        <taxon>Craniata</taxon>
        <taxon>Vertebrata</taxon>
        <taxon>Euteleostomi</taxon>
        <taxon>Actinopterygii</taxon>
        <taxon>Neopterygii</taxon>
        <taxon>Teleostei</taxon>
        <taxon>Neoteleostei</taxon>
        <taxon>Acanthomorphata</taxon>
        <taxon>Eupercaria</taxon>
        <taxon>Perciformes</taxon>
        <taxon>Cottioidei</taxon>
        <taxon>Cottales</taxon>
        <taxon>Cyclopteridae</taxon>
        <taxon>Cyclopterus</taxon>
    </lineage>
</organism>
<feature type="region of interest" description="Disordered" evidence="1">
    <location>
        <begin position="388"/>
        <end position="557"/>
    </location>
</feature>
<feature type="compositionally biased region" description="Low complexity" evidence="1">
    <location>
        <begin position="443"/>
        <end position="453"/>
    </location>
</feature>
<protein>
    <recommendedName>
        <fullName evidence="3">DUF4708 domain-containing protein</fullName>
    </recommendedName>
</protein>
<name>A0A8C2XJ56_CYCLU</name>
<feature type="compositionally biased region" description="Pro residues" evidence="1">
    <location>
        <begin position="400"/>
        <end position="410"/>
    </location>
</feature>
<feature type="compositionally biased region" description="Pro residues" evidence="1">
    <location>
        <begin position="459"/>
        <end position="544"/>
    </location>
</feature>
<feature type="signal peptide" evidence="2">
    <location>
        <begin position="1"/>
        <end position="21"/>
    </location>
</feature>
<dbReference type="InterPro" id="IPR031643">
    <property type="entry name" value="DUF4708"/>
</dbReference>
<dbReference type="PANTHER" id="PTHR28495:SF1">
    <property type="entry name" value="GENE, 17266-RELATED"/>
    <property type="match status" value="1"/>
</dbReference>
<dbReference type="Pfam" id="PF15813">
    <property type="entry name" value="DUF4708"/>
    <property type="match status" value="1"/>
</dbReference>
<dbReference type="GeneTree" id="ENSGT00390000007627"/>
<evidence type="ECO:0000313" key="5">
    <source>
        <dbReference type="Proteomes" id="UP000694565"/>
    </source>
</evidence>
<proteinExistence type="predicted"/>
<evidence type="ECO:0000313" key="4">
    <source>
        <dbReference type="Ensembl" id="ENSCLMP00005019624.1"/>
    </source>
</evidence>
<dbReference type="PANTHER" id="PTHR28495">
    <property type="entry name" value="HYPOTHETICAL PROTEIN LOC100359752"/>
    <property type="match status" value="1"/>
</dbReference>
<feature type="compositionally biased region" description="Low complexity" evidence="1">
    <location>
        <begin position="285"/>
        <end position="295"/>
    </location>
</feature>
<feature type="chain" id="PRO_5034021047" description="DUF4708 domain-containing protein" evidence="2">
    <location>
        <begin position="22"/>
        <end position="589"/>
    </location>
</feature>
<evidence type="ECO:0000259" key="3">
    <source>
        <dbReference type="Pfam" id="PF15813"/>
    </source>
</evidence>
<feature type="region of interest" description="Disordered" evidence="1">
    <location>
        <begin position="230"/>
        <end position="259"/>
    </location>
</feature>
<feature type="compositionally biased region" description="Low complexity" evidence="1">
    <location>
        <begin position="388"/>
        <end position="399"/>
    </location>
</feature>
<keyword evidence="2" id="KW-0732">Signal</keyword>
<feature type="domain" description="DUF4708" evidence="3">
    <location>
        <begin position="10"/>
        <end position="190"/>
    </location>
</feature>
<dbReference type="Ensembl" id="ENSCLMT00005020645.1">
    <property type="protein sequence ID" value="ENSCLMP00005019624.1"/>
    <property type="gene ID" value="ENSCLMG00005009845.1"/>
</dbReference>
<evidence type="ECO:0000256" key="1">
    <source>
        <dbReference type="SAM" id="MobiDB-lite"/>
    </source>
</evidence>
<sequence length="589" mass="63891">MFYLIIARLLLQIPFFQRGFLQVFLGCPQCVSPGVLQCCLSYSLITRLAPSWNKAGLYLISGELSFTLNTSEGQLVLNIEANTVRLPPTRVRDLLSAGGTAAHVCVCVCVCVFSMKKGQIITITRQLPRDGPFRTYGDLQNHWNRLYGYRLPELAEEEVVYCSIYFRPVGQRLFTYPLSCVRLQPVQRCPRVDLQGALGSFLADIGGKLRDVCGFPARLTGKPRYCTAGPVLTQLPPPPPRPVKPSLGSQPPAWSPLTQQDGAPGLLGNILTQSKGWRGGQDWPSSSSSSSSSSSRVSFSHPLVHQSALFLSSSSCSSSSLSLASASSLPPLPPPMVPIFKNKCPSRLVNVALLRLQKQREQLIGGGGGGERGRVTLPAFWTKTSASASSSSLSSQPAVLPRPVPPPLPVPRFNRRPKSLSLSPASKSRPGFLLAPETETTKPKTSSQTTVKSSSDRNPAPPPSDISNTRPPPSDISNTRPPPSDISNTRPPPSDISNTRPPPSDISNTRPPPSDISNTRPPPSDISNTRPPPSDISNTRPPPSDISNKDASSSRRVSPLRRFILLHYNLLSVEQQSREEELLRSRGNN</sequence>
<dbReference type="Proteomes" id="UP000694565">
    <property type="component" value="Unplaced"/>
</dbReference>
<accession>A0A8C2XJ56</accession>
<reference evidence="4" key="1">
    <citation type="submission" date="2025-08" db="UniProtKB">
        <authorList>
            <consortium name="Ensembl"/>
        </authorList>
    </citation>
    <scope>IDENTIFICATION</scope>
</reference>
<feature type="compositionally biased region" description="Low complexity" evidence="1">
    <location>
        <begin position="419"/>
        <end position="430"/>
    </location>
</feature>
<feature type="compositionally biased region" description="Polar residues" evidence="1">
    <location>
        <begin position="545"/>
        <end position="556"/>
    </location>
</feature>
<feature type="region of interest" description="Disordered" evidence="1">
    <location>
        <begin position="276"/>
        <end position="297"/>
    </location>
</feature>
<evidence type="ECO:0000256" key="2">
    <source>
        <dbReference type="SAM" id="SignalP"/>
    </source>
</evidence>